<dbReference type="Gene3D" id="3.10.129.10">
    <property type="entry name" value="Hotdog Thioesterase"/>
    <property type="match status" value="1"/>
</dbReference>
<protein>
    <submittedName>
        <fullName evidence="2">Nodulation protein NodN</fullName>
    </submittedName>
</protein>
<evidence type="ECO:0000313" key="2">
    <source>
        <dbReference type="EMBL" id="GGA14150.1"/>
    </source>
</evidence>
<organism evidence="2 3">
    <name type="scientific">Neptunicoccus cionae</name>
    <dbReference type="NCBI Taxonomy" id="2035344"/>
    <lineage>
        <taxon>Bacteria</taxon>
        <taxon>Pseudomonadati</taxon>
        <taxon>Pseudomonadota</taxon>
        <taxon>Alphaproteobacteria</taxon>
        <taxon>Rhodobacterales</taxon>
        <taxon>Paracoccaceae</taxon>
        <taxon>Neptunicoccus</taxon>
    </lineage>
</organism>
<dbReference type="Proteomes" id="UP000628017">
    <property type="component" value="Unassembled WGS sequence"/>
</dbReference>
<proteinExistence type="predicted"/>
<name>A0A916VP96_9RHOB</name>
<dbReference type="CDD" id="cd03450">
    <property type="entry name" value="NodN"/>
    <property type="match status" value="1"/>
</dbReference>
<dbReference type="PANTHER" id="PTHR42993:SF1">
    <property type="entry name" value="MAOC-LIKE DEHYDRATASE DOMAIN-CONTAINING PROTEIN"/>
    <property type="match status" value="1"/>
</dbReference>
<keyword evidence="3" id="KW-1185">Reference proteome</keyword>
<dbReference type="InterPro" id="IPR002539">
    <property type="entry name" value="MaoC-like_dom"/>
</dbReference>
<dbReference type="InterPro" id="IPR039375">
    <property type="entry name" value="NodN-like"/>
</dbReference>
<feature type="domain" description="MaoC-like" evidence="1">
    <location>
        <begin position="12"/>
        <end position="120"/>
    </location>
</feature>
<dbReference type="InterPro" id="IPR029069">
    <property type="entry name" value="HotDog_dom_sf"/>
</dbReference>
<dbReference type="Pfam" id="PF01575">
    <property type="entry name" value="MaoC_dehydratas"/>
    <property type="match status" value="1"/>
</dbReference>
<evidence type="ECO:0000313" key="3">
    <source>
        <dbReference type="Proteomes" id="UP000628017"/>
    </source>
</evidence>
<reference evidence="2" key="2">
    <citation type="submission" date="2020-09" db="EMBL/GenBank/DDBJ databases">
        <authorList>
            <person name="Sun Q."/>
            <person name="Zhou Y."/>
        </authorList>
    </citation>
    <scope>NUCLEOTIDE SEQUENCE</scope>
    <source>
        <strain evidence="2">CGMCC 1.15880</strain>
    </source>
</reference>
<accession>A0A916VP96</accession>
<evidence type="ECO:0000259" key="1">
    <source>
        <dbReference type="Pfam" id="PF01575"/>
    </source>
</evidence>
<dbReference type="PANTHER" id="PTHR42993">
    <property type="entry name" value="MAOC-LIKE DEHYDRATASE DOMAIN-CONTAINING PROTEIN"/>
    <property type="match status" value="1"/>
</dbReference>
<reference evidence="2" key="1">
    <citation type="journal article" date="2014" name="Int. J. Syst. Evol. Microbiol.">
        <title>Complete genome sequence of Corynebacterium casei LMG S-19264T (=DSM 44701T), isolated from a smear-ripened cheese.</title>
        <authorList>
            <consortium name="US DOE Joint Genome Institute (JGI-PGF)"/>
            <person name="Walter F."/>
            <person name="Albersmeier A."/>
            <person name="Kalinowski J."/>
            <person name="Ruckert C."/>
        </authorList>
    </citation>
    <scope>NUCLEOTIDE SEQUENCE</scope>
    <source>
        <strain evidence="2">CGMCC 1.15880</strain>
    </source>
</reference>
<dbReference type="AlphaFoldDB" id="A0A916VP96"/>
<gene>
    <name evidence="2" type="primary">nodN</name>
    <name evidence="2" type="ORF">GCM10011498_12770</name>
</gene>
<sequence length="154" mass="16912">MIEKALELQSSKIGTETGLSDWVTIDQDRIDTFAEVTEDPQWIHTDPERAAKETPFGGSIAHGFLTLSMASKFAIDTDDDLPGQVMGINYGLNKVRFLNPVCAGDQIRGRFVLKSVTQKSPTQLLSENTLTIEIKGKDTPALIAQWLGMAVFEA</sequence>
<dbReference type="SUPFAM" id="SSF54637">
    <property type="entry name" value="Thioesterase/thiol ester dehydrase-isomerase"/>
    <property type="match status" value="1"/>
</dbReference>
<dbReference type="EMBL" id="BMKA01000002">
    <property type="protein sequence ID" value="GGA14150.1"/>
    <property type="molecule type" value="Genomic_DNA"/>
</dbReference>
<comment type="caution">
    <text evidence="2">The sequence shown here is derived from an EMBL/GenBank/DDBJ whole genome shotgun (WGS) entry which is preliminary data.</text>
</comment>
<dbReference type="RefSeq" id="WP_188672227.1">
    <property type="nucleotide sequence ID" value="NZ_BMKA01000002.1"/>
</dbReference>